<dbReference type="AlphaFoldDB" id="A0A2P2LJY7"/>
<reference evidence="1" key="1">
    <citation type="submission" date="2018-02" db="EMBL/GenBank/DDBJ databases">
        <title>Rhizophora mucronata_Transcriptome.</title>
        <authorList>
            <person name="Meera S.P."/>
            <person name="Sreeshan A."/>
            <person name="Augustine A."/>
        </authorList>
    </citation>
    <scope>NUCLEOTIDE SEQUENCE</scope>
    <source>
        <tissue evidence="1">Leaf</tissue>
    </source>
</reference>
<name>A0A2P2LJY7_RHIMU</name>
<dbReference type="EMBL" id="GGEC01037805">
    <property type="protein sequence ID" value="MBX18289.1"/>
    <property type="molecule type" value="Transcribed_RNA"/>
</dbReference>
<sequence length="80" mass="9696">MILVLRNSKTKIAILKTAMMRMKMMKMKVMMRIWWLFLKRKMRMMTLMKPLETGQNWRPCVLLILCILPKSSLRSHQMIL</sequence>
<evidence type="ECO:0000313" key="2">
    <source>
        <dbReference type="EMBL" id="MBX18289.1"/>
    </source>
</evidence>
<accession>A0A2P2LJY7</accession>
<dbReference type="EMBL" id="GGEC01037802">
    <property type="protein sequence ID" value="MBX18286.1"/>
    <property type="molecule type" value="Transcribed_RNA"/>
</dbReference>
<evidence type="ECO:0000313" key="1">
    <source>
        <dbReference type="EMBL" id="MBX18286.1"/>
    </source>
</evidence>
<proteinExistence type="predicted"/>
<protein>
    <submittedName>
        <fullName evidence="2">Uncharacterized protein At3g49140</fullName>
    </submittedName>
    <submittedName>
        <fullName evidence="1">Uncharacterized protein MANES_14G021400</fullName>
    </submittedName>
</protein>
<organism evidence="1">
    <name type="scientific">Rhizophora mucronata</name>
    <name type="common">Asiatic mangrove</name>
    <dbReference type="NCBI Taxonomy" id="61149"/>
    <lineage>
        <taxon>Eukaryota</taxon>
        <taxon>Viridiplantae</taxon>
        <taxon>Streptophyta</taxon>
        <taxon>Embryophyta</taxon>
        <taxon>Tracheophyta</taxon>
        <taxon>Spermatophyta</taxon>
        <taxon>Magnoliopsida</taxon>
        <taxon>eudicotyledons</taxon>
        <taxon>Gunneridae</taxon>
        <taxon>Pentapetalae</taxon>
        <taxon>rosids</taxon>
        <taxon>fabids</taxon>
        <taxon>Malpighiales</taxon>
        <taxon>Rhizophoraceae</taxon>
        <taxon>Rhizophora</taxon>
    </lineage>
</organism>